<dbReference type="OrthoDB" id="3945378at2759"/>
<keyword evidence="3" id="KW-1185">Reference proteome</keyword>
<organism evidence="2 3">
    <name type="scientific">Cadophora malorum</name>
    <dbReference type="NCBI Taxonomy" id="108018"/>
    <lineage>
        <taxon>Eukaryota</taxon>
        <taxon>Fungi</taxon>
        <taxon>Dikarya</taxon>
        <taxon>Ascomycota</taxon>
        <taxon>Pezizomycotina</taxon>
        <taxon>Leotiomycetes</taxon>
        <taxon>Helotiales</taxon>
        <taxon>Ploettnerulaceae</taxon>
        <taxon>Cadophora</taxon>
    </lineage>
</organism>
<evidence type="ECO:0000256" key="1">
    <source>
        <dbReference type="SAM" id="Phobius"/>
    </source>
</evidence>
<gene>
    <name evidence="2" type="ORF">IFR04_009490</name>
</gene>
<name>A0A8H7T960_9HELO</name>
<feature type="transmembrane region" description="Helical" evidence="1">
    <location>
        <begin position="101"/>
        <end position="123"/>
    </location>
</feature>
<feature type="transmembrane region" description="Helical" evidence="1">
    <location>
        <begin position="12"/>
        <end position="32"/>
    </location>
</feature>
<protein>
    <submittedName>
        <fullName evidence="2">Uncharacterized protein</fullName>
    </submittedName>
</protein>
<evidence type="ECO:0000313" key="2">
    <source>
        <dbReference type="EMBL" id="KAG4417349.1"/>
    </source>
</evidence>
<feature type="transmembrane region" description="Helical" evidence="1">
    <location>
        <begin position="283"/>
        <end position="305"/>
    </location>
</feature>
<feature type="transmembrane region" description="Helical" evidence="1">
    <location>
        <begin position="135"/>
        <end position="156"/>
    </location>
</feature>
<proteinExistence type="predicted"/>
<keyword evidence="1" id="KW-1133">Transmembrane helix</keyword>
<reference evidence="2" key="1">
    <citation type="submission" date="2021-02" db="EMBL/GenBank/DDBJ databases">
        <title>Genome sequence Cadophora malorum strain M34.</title>
        <authorList>
            <person name="Stefanovic E."/>
            <person name="Vu D."/>
            <person name="Scully C."/>
            <person name="Dijksterhuis J."/>
            <person name="Roader J."/>
            <person name="Houbraken J."/>
        </authorList>
    </citation>
    <scope>NUCLEOTIDE SEQUENCE</scope>
    <source>
        <strain evidence="2">M34</strain>
    </source>
</reference>
<sequence length="327" mass="35998">MSGSSIAAGDLYGVGVRAGIYLQGFGMLLPIFRSSTEYGRGLKIATGCLTLSFLASWTLLAGKGLFSPCEAYLILHILASTSIPAFLTVHNPRTIIGEGIGLIVLMVTHLWLVGAFTWIFAGLVHTLPLFDTANVVFFFGKVHIAGGFRVFLLIVASMTCLGTLVWSYHIAEFVIVAWLAFIHDESELSDRNINDLSLSGQLVKTWWACLWYLKRLRPSFRAASERERLEMRIRSSMGYRGRKLKLSVGAVAIFLWAFSIATVEKTIRWNSLVPTTDLTSPGQLIPLVVGVTVAADGVAVGYRCAEGQLEAPREEWWAESMGEHMYG</sequence>
<dbReference type="Proteomes" id="UP000664132">
    <property type="component" value="Unassembled WGS sequence"/>
</dbReference>
<evidence type="ECO:0000313" key="3">
    <source>
        <dbReference type="Proteomes" id="UP000664132"/>
    </source>
</evidence>
<keyword evidence="1" id="KW-0472">Membrane</keyword>
<accession>A0A8H7T960</accession>
<feature type="transmembrane region" description="Helical" evidence="1">
    <location>
        <begin position="44"/>
        <end position="65"/>
    </location>
</feature>
<dbReference type="EMBL" id="JAFJYH010000157">
    <property type="protein sequence ID" value="KAG4417349.1"/>
    <property type="molecule type" value="Genomic_DNA"/>
</dbReference>
<dbReference type="AlphaFoldDB" id="A0A8H7T960"/>
<feature type="transmembrane region" description="Helical" evidence="1">
    <location>
        <begin position="71"/>
        <end position="89"/>
    </location>
</feature>
<comment type="caution">
    <text evidence="2">The sequence shown here is derived from an EMBL/GenBank/DDBJ whole genome shotgun (WGS) entry which is preliminary data.</text>
</comment>
<keyword evidence="1" id="KW-0812">Transmembrane</keyword>
<feature type="transmembrane region" description="Helical" evidence="1">
    <location>
        <begin position="244"/>
        <end position="263"/>
    </location>
</feature>